<dbReference type="InterPro" id="IPR002687">
    <property type="entry name" value="Nop_dom"/>
</dbReference>
<comment type="similarity">
    <text evidence="1">Belongs to the NOP5/NOP56 family.</text>
</comment>
<feature type="region of interest" description="Disordered" evidence="2">
    <location>
        <begin position="423"/>
        <end position="491"/>
    </location>
</feature>
<dbReference type="SMART" id="SM00931">
    <property type="entry name" value="NOSIC"/>
    <property type="match status" value="1"/>
</dbReference>
<dbReference type="PROSITE" id="PS51358">
    <property type="entry name" value="NOP"/>
    <property type="match status" value="1"/>
</dbReference>
<evidence type="ECO:0000256" key="2">
    <source>
        <dbReference type="SAM" id="MobiDB-lite"/>
    </source>
</evidence>
<dbReference type="Pfam" id="PF01798">
    <property type="entry name" value="Nop"/>
    <property type="match status" value="1"/>
</dbReference>
<protein>
    <submittedName>
        <fullName evidence="4">Nucleolar protein 56</fullName>
    </submittedName>
</protein>
<dbReference type="Gene3D" id="1.10.287.4070">
    <property type="match status" value="1"/>
</dbReference>
<dbReference type="InterPro" id="IPR042239">
    <property type="entry name" value="Nop_C"/>
</dbReference>
<dbReference type="InterPro" id="IPR045056">
    <property type="entry name" value="Nop56/Nop58"/>
</dbReference>
<proteinExistence type="inferred from homology"/>
<comment type="caution">
    <text evidence="4">The sequence shown here is derived from an EMBL/GenBank/DDBJ whole genome shotgun (WGS) entry which is preliminary data.</text>
</comment>
<name>A0ABQ5JVV3_9EUKA</name>
<evidence type="ECO:0000256" key="1">
    <source>
        <dbReference type="ARBA" id="ARBA00009211"/>
    </source>
</evidence>
<dbReference type="InterPro" id="IPR036070">
    <property type="entry name" value="Nop_dom_sf"/>
</dbReference>
<dbReference type="EMBL" id="BQXS01011655">
    <property type="protein sequence ID" value="GKT15189.1"/>
    <property type="molecule type" value="Genomic_DNA"/>
</dbReference>
<dbReference type="SUPFAM" id="SSF89124">
    <property type="entry name" value="Nop domain"/>
    <property type="match status" value="1"/>
</dbReference>
<accession>A0ABQ5JVV3</accession>
<sequence length="491" mass="56132">MVDQLMILFESVSGFALFRMRGTKPKLVSYSPFPNPDVALEVQKAFVAGDLPDTLADFLELYLPEDRKSKEFILGVADTSLKEKISEKFGIQVMASEHITDLTHSIRGQFFDLVKEVSPKEQAKQQLRLAHSYSRSRVQHNVQREDNMIIQAIALLEQLDKDINTFAMRVREWYGWHFPELTKILKDSVHYSKFVLCVGCRNNLVDTDKKDEYAQKLTDVLGLEEDSELLKEILAAARLSMGQDMDTESLGAVINLAKRVSHLNDYRSKLATYLSNKVHDVCPNLSVFLGDIVTSRLISRAGSLQQLAKYPASTVQILGAEKALFRALKTKSRTPKYGFLYNSNFVGRAKPQHKGRIARSLASLASHAARIDYFREEPTDAYGHAYKEMIEERLKFLESGKPPRKHTDVLQLAKDKIVAEQQEDKVKIEDVKKEEEDDDTVEVPVKKEEEEEEPVKEEKPKKEKKVKKEKKEKKVKKEKKGKKSKKSKKTE</sequence>
<keyword evidence="5" id="KW-1185">Reference proteome</keyword>
<gene>
    <name evidence="4" type="ORF">ADUPG1_010646</name>
</gene>
<feature type="domain" description="Nop" evidence="3">
    <location>
        <begin position="281"/>
        <end position="399"/>
    </location>
</feature>
<evidence type="ECO:0000313" key="5">
    <source>
        <dbReference type="Proteomes" id="UP001057375"/>
    </source>
</evidence>
<dbReference type="PANTHER" id="PTHR10894:SF0">
    <property type="entry name" value="NUCLEOLAR PROTEIN 56"/>
    <property type="match status" value="1"/>
</dbReference>
<dbReference type="PANTHER" id="PTHR10894">
    <property type="entry name" value="NUCLEOLAR PROTEIN 5 NUCLEOLAR PROTEIN NOP5 NOP58"/>
    <property type="match status" value="1"/>
</dbReference>
<dbReference type="Gene3D" id="1.10.246.90">
    <property type="entry name" value="Nop domain"/>
    <property type="match status" value="1"/>
</dbReference>
<feature type="compositionally biased region" description="Basic and acidic residues" evidence="2">
    <location>
        <begin position="423"/>
        <end position="434"/>
    </location>
</feature>
<evidence type="ECO:0000313" key="4">
    <source>
        <dbReference type="EMBL" id="GKT15189.1"/>
    </source>
</evidence>
<dbReference type="InterPro" id="IPR012976">
    <property type="entry name" value="NOSIC"/>
</dbReference>
<dbReference type="Proteomes" id="UP001057375">
    <property type="component" value="Unassembled WGS sequence"/>
</dbReference>
<feature type="compositionally biased region" description="Basic residues" evidence="2">
    <location>
        <begin position="462"/>
        <end position="491"/>
    </location>
</feature>
<organism evidence="4 5">
    <name type="scientific">Aduncisulcus paluster</name>
    <dbReference type="NCBI Taxonomy" id="2918883"/>
    <lineage>
        <taxon>Eukaryota</taxon>
        <taxon>Metamonada</taxon>
        <taxon>Carpediemonas-like organisms</taxon>
        <taxon>Aduncisulcus</taxon>
    </lineage>
</organism>
<evidence type="ECO:0000259" key="3">
    <source>
        <dbReference type="PROSITE" id="PS51358"/>
    </source>
</evidence>
<reference evidence="4" key="1">
    <citation type="submission" date="2022-03" db="EMBL/GenBank/DDBJ databases">
        <title>Draft genome sequence of Aduncisulcus paluster, a free-living microaerophilic Fornicata.</title>
        <authorList>
            <person name="Yuyama I."/>
            <person name="Kume K."/>
            <person name="Tamura T."/>
            <person name="Inagaki Y."/>
            <person name="Hashimoto T."/>
        </authorList>
    </citation>
    <scope>NUCLEOTIDE SEQUENCE</scope>
    <source>
        <strain evidence="4">NY0171</strain>
    </source>
</reference>